<comment type="caution">
    <text evidence="2">The sequence shown here is derived from an EMBL/GenBank/DDBJ whole genome shotgun (WGS) entry which is preliminary data.</text>
</comment>
<reference evidence="2 3" key="1">
    <citation type="submission" date="2018-02" db="EMBL/GenBank/DDBJ databases">
        <title>Genomic Encyclopedia of Archaeal and Bacterial Type Strains, Phase II (KMG-II): from individual species to whole genera.</title>
        <authorList>
            <person name="Goeker M."/>
        </authorList>
    </citation>
    <scope>NUCLEOTIDE SEQUENCE [LARGE SCALE GENOMIC DNA]</scope>
    <source>
        <strain evidence="2 3">DSM 3808</strain>
    </source>
</reference>
<gene>
    <name evidence="2" type="ORF">BXY41_10988</name>
</gene>
<feature type="signal peptide" evidence="1">
    <location>
        <begin position="1"/>
        <end position="32"/>
    </location>
</feature>
<protein>
    <recommendedName>
        <fullName evidence="4">PsbP protein</fullName>
    </recommendedName>
</protein>
<evidence type="ECO:0008006" key="4">
    <source>
        <dbReference type="Google" id="ProtNLM"/>
    </source>
</evidence>
<dbReference type="Proteomes" id="UP000237749">
    <property type="component" value="Unassembled WGS sequence"/>
</dbReference>
<organism evidence="2 3">
    <name type="scientific">Lacrimispora xylanisolvens</name>
    <dbReference type="NCBI Taxonomy" id="384636"/>
    <lineage>
        <taxon>Bacteria</taxon>
        <taxon>Bacillati</taxon>
        <taxon>Bacillota</taxon>
        <taxon>Clostridia</taxon>
        <taxon>Lachnospirales</taxon>
        <taxon>Lachnospiraceae</taxon>
        <taxon>Lacrimispora</taxon>
    </lineage>
</organism>
<dbReference type="Gene3D" id="3.40.1000.10">
    <property type="entry name" value="Mog1/PsbP, alpha/beta/alpha sandwich"/>
    <property type="match status" value="1"/>
</dbReference>
<dbReference type="AlphaFoldDB" id="A0A2S6HPX9"/>
<dbReference type="RefSeq" id="WP_104438032.1">
    <property type="nucleotide sequence ID" value="NZ_PTJA01000009.1"/>
</dbReference>
<keyword evidence="1" id="KW-0732">Signal</keyword>
<name>A0A2S6HPX9_9FIRM</name>
<evidence type="ECO:0000313" key="3">
    <source>
        <dbReference type="Proteomes" id="UP000237749"/>
    </source>
</evidence>
<dbReference type="EMBL" id="PTJA01000009">
    <property type="protein sequence ID" value="PPK79610.1"/>
    <property type="molecule type" value="Genomic_DNA"/>
</dbReference>
<evidence type="ECO:0000313" key="2">
    <source>
        <dbReference type="EMBL" id="PPK79610.1"/>
    </source>
</evidence>
<evidence type="ECO:0000256" key="1">
    <source>
        <dbReference type="SAM" id="SignalP"/>
    </source>
</evidence>
<keyword evidence="3" id="KW-1185">Reference proteome</keyword>
<feature type="chain" id="PRO_5038530201" description="PsbP protein" evidence="1">
    <location>
        <begin position="33"/>
        <end position="210"/>
    </location>
</feature>
<proteinExistence type="predicted"/>
<dbReference type="PROSITE" id="PS51257">
    <property type="entry name" value="PROKAR_LIPOPROTEIN"/>
    <property type="match status" value="1"/>
</dbReference>
<sequence>MNILKEKHKKTSCLFALAAGAMLLLSACQTRTQPDYLKAESSSPANETSIQTETSSSAIAQSLPQINSYSNKVIKFNYPADWTSEENPGEDISYVNFFDSKSGSDPVFWYSRGEAWLTDFNRTEEDYKALLSESYLDVVITDLTKTTIDGNEAIKLVFLYKANDVEYTMTQYETIVGPVSFQFNCTCKSDLSNDYESILNSIISSIEFTG</sequence>
<accession>A0A2S6HPX9</accession>